<evidence type="ECO:0008006" key="3">
    <source>
        <dbReference type="Google" id="ProtNLM"/>
    </source>
</evidence>
<name>A0A3L7JZQ6_9BACI</name>
<dbReference type="InterPro" id="IPR043749">
    <property type="entry name" value="DUF5694"/>
</dbReference>
<keyword evidence="2" id="KW-1185">Reference proteome</keyword>
<dbReference type="Proteomes" id="UP000276770">
    <property type="component" value="Unassembled WGS sequence"/>
</dbReference>
<evidence type="ECO:0000313" key="1">
    <source>
        <dbReference type="EMBL" id="RLQ96267.1"/>
    </source>
</evidence>
<reference evidence="1 2" key="1">
    <citation type="submission" date="2018-10" db="EMBL/GenBank/DDBJ databases">
        <title>Falsibacillus sp. genome draft.</title>
        <authorList>
            <person name="Shi S."/>
        </authorList>
    </citation>
    <scope>NUCLEOTIDE SEQUENCE [LARGE SCALE GENOMIC DNA]</scope>
    <source>
        <strain evidence="1 2">GY 10110</strain>
    </source>
</reference>
<dbReference type="Pfam" id="PF18950">
    <property type="entry name" value="DUF5694"/>
    <property type="match status" value="1"/>
</dbReference>
<gene>
    <name evidence="1" type="ORF">D9X91_08250</name>
</gene>
<organism evidence="1 2">
    <name type="scientific">Falsibacillus albus</name>
    <dbReference type="NCBI Taxonomy" id="2478915"/>
    <lineage>
        <taxon>Bacteria</taxon>
        <taxon>Bacillati</taxon>
        <taxon>Bacillota</taxon>
        <taxon>Bacilli</taxon>
        <taxon>Bacillales</taxon>
        <taxon>Bacillaceae</taxon>
        <taxon>Falsibacillus</taxon>
    </lineage>
</organism>
<evidence type="ECO:0000313" key="2">
    <source>
        <dbReference type="Proteomes" id="UP000276770"/>
    </source>
</evidence>
<accession>A0A3L7JZQ6</accession>
<comment type="caution">
    <text evidence="1">The sequence shown here is derived from an EMBL/GenBank/DDBJ whole genome shotgun (WGS) entry which is preliminary data.</text>
</comment>
<dbReference type="AlphaFoldDB" id="A0A3L7JZQ6"/>
<dbReference type="RefSeq" id="WP_121680120.1">
    <property type="nucleotide sequence ID" value="NZ_RCVZ01000004.1"/>
</dbReference>
<proteinExistence type="predicted"/>
<protein>
    <recommendedName>
        <fullName evidence="3">TraB/GumN family protein</fullName>
    </recommendedName>
</protein>
<sequence>MESKPKIMLLGTIHLAQTDDMHNLEISQLDSLNRQKELKRIVNKIKEFNPTKIAVEVDTKENELLNERYHNYITNKSPLQMNEIDQIAFRLGEILNHKILFGIDWMEKGAGKRGYTDVYNWAKESQPELFQQIFSPPNLNGTKSIRIMLMEVNSSKYQKKDHWSYINMARIGTTHEHVGLDWLIWWYQRNLILFSNLTRITTSPTDRVFLLIGAAHLHLLYQFLEDSEYCDLISPLSYLE</sequence>
<dbReference type="EMBL" id="RCVZ01000004">
    <property type="protein sequence ID" value="RLQ96267.1"/>
    <property type="molecule type" value="Genomic_DNA"/>
</dbReference>
<dbReference type="OrthoDB" id="2080342at2"/>